<name>A0A091F3M8_CORBR</name>
<evidence type="ECO:0000256" key="3">
    <source>
        <dbReference type="ARBA" id="ARBA00004563"/>
    </source>
</evidence>
<feature type="transmembrane region" description="Helical" evidence="14">
    <location>
        <begin position="137"/>
        <end position="159"/>
    </location>
</feature>
<evidence type="ECO:0000256" key="1">
    <source>
        <dbReference type="ARBA" id="ARBA00004402"/>
    </source>
</evidence>
<sequence length="160" mass="17994">EFDESCDSRIHNLNKAEQVTVSVFTPWLAVLKALGDINHLGCWLSKQANATSAALSNLLKDEETTRHATLQNRAAIDYLLLAHGYVCQDFEGMCCFNFSSHSTSIQANIQKLQELVKDLKVDKSLNWVDELFGRWGIMGWIASLIKGVLWVFIVIIIVLL</sequence>
<evidence type="ECO:0000256" key="13">
    <source>
        <dbReference type="ARBA" id="ARBA00023288"/>
    </source>
</evidence>
<keyword evidence="6 14" id="KW-0812">Transmembrane</keyword>
<keyword evidence="12" id="KW-0325">Glycoprotein</keyword>
<evidence type="ECO:0000313" key="16">
    <source>
        <dbReference type="Proteomes" id="UP000052976"/>
    </source>
</evidence>
<dbReference type="PANTHER" id="PTHR10424">
    <property type="entry name" value="VIRAL ENVELOPE PROTEIN"/>
    <property type="match status" value="1"/>
</dbReference>
<dbReference type="Proteomes" id="UP000052976">
    <property type="component" value="Unassembled WGS sequence"/>
</dbReference>
<keyword evidence="7" id="KW-1043">Host membrane</keyword>
<comment type="subcellular location">
    <subcellularLocation>
        <location evidence="1">Host cell membrane</location>
        <topology evidence="1">Single-pass type I membrane protein</topology>
    </subcellularLocation>
    <subcellularLocation>
        <location evidence="2">Host endomembrane system</location>
        <topology evidence="2">Peripheral membrane protein</topology>
    </subcellularLocation>
    <subcellularLocation>
        <location evidence="3">Virion membrane</location>
        <topology evidence="3">Single-pass type I membrane protein</topology>
    </subcellularLocation>
</comment>
<evidence type="ECO:0000256" key="5">
    <source>
        <dbReference type="ARBA" id="ARBA00022581"/>
    </source>
</evidence>
<evidence type="ECO:0000256" key="10">
    <source>
        <dbReference type="ARBA" id="ARBA00023139"/>
    </source>
</evidence>
<keyword evidence="8 14" id="KW-1133">Transmembrane helix</keyword>
<gene>
    <name evidence="15" type="ORF">N302_07785</name>
</gene>
<keyword evidence="13" id="KW-0449">Lipoprotein</keyword>
<dbReference type="SUPFAM" id="SSF58069">
    <property type="entry name" value="Virus ectodomain"/>
    <property type="match status" value="1"/>
</dbReference>
<evidence type="ECO:0000256" key="8">
    <source>
        <dbReference type="ARBA" id="ARBA00022989"/>
    </source>
</evidence>
<keyword evidence="4" id="KW-1032">Host cell membrane</keyword>
<dbReference type="EMBL" id="KK719667">
    <property type="protein sequence ID" value="KFO64753.1"/>
    <property type="molecule type" value="Genomic_DNA"/>
</dbReference>
<dbReference type="PANTHER" id="PTHR10424:SF81">
    <property type="entry name" value="ERVV2 PROTEIN"/>
    <property type="match status" value="1"/>
</dbReference>
<dbReference type="InterPro" id="IPR018154">
    <property type="entry name" value="TLV/ENV_coat_polyprotein"/>
</dbReference>
<dbReference type="Gene3D" id="1.10.287.210">
    <property type="match status" value="1"/>
</dbReference>
<dbReference type="Pfam" id="PF00429">
    <property type="entry name" value="TLV_coat"/>
    <property type="match status" value="1"/>
</dbReference>
<keyword evidence="9 14" id="KW-0472">Membrane</keyword>
<keyword evidence="11" id="KW-1015">Disulfide bond</keyword>
<evidence type="ECO:0000313" key="15">
    <source>
        <dbReference type="EMBL" id="KFO64753.1"/>
    </source>
</evidence>
<evidence type="ECO:0000256" key="11">
    <source>
        <dbReference type="ARBA" id="ARBA00023157"/>
    </source>
</evidence>
<dbReference type="AlphaFoldDB" id="A0A091F3M8"/>
<evidence type="ECO:0000256" key="9">
    <source>
        <dbReference type="ARBA" id="ARBA00023136"/>
    </source>
</evidence>
<evidence type="ECO:0008006" key="17">
    <source>
        <dbReference type="Google" id="ProtNLM"/>
    </source>
</evidence>
<accession>A0A091F3M8</accession>
<evidence type="ECO:0000256" key="7">
    <source>
        <dbReference type="ARBA" id="ARBA00022870"/>
    </source>
</evidence>
<keyword evidence="5" id="KW-0945">Host-virus interaction</keyword>
<feature type="non-terminal residue" evidence="15">
    <location>
        <position position="160"/>
    </location>
</feature>
<evidence type="ECO:0000256" key="2">
    <source>
        <dbReference type="ARBA" id="ARBA00004531"/>
    </source>
</evidence>
<evidence type="ECO:0000256" key="6">
    <source>
        <dbReference type="ARBA" id="ARBA00022692"/>
    </source>
</evidence>
<keyword evidence="16" id="KW-1185">Reference proteome</keyword>
<keyword evidence="10" id="KW-0564">Palmitate</keyword>
<reference evidence="15 16" key="1">
    <citation type="submission" date="2014-04" db="EMBL/GenBank/DDBJ databases">
        <title>Genome evolution of avian class.</title>
        <authorList>
            <person name="Zhang G."/>
            <person name="Li C."/>
        </authorList>
    </citation>
    <scope>NUCLEOTIDE SEQUENCE [LARGE SCALE GENOMIC DNA]</scope>
    <source>
        <strain evidence="15">BGI_N302</strain>
    </source>
</reference>
<evidence type="ECO:0000256" key="12">
    <source>
        <dbReference type="ARBA" id="ARBA00023180"/>
    </source>
</evidence>
<evidence type="ECO:0000256" key="4">
    <source>
        <dbReference type="ARBA" id="ARBA00022511"/>
    </source>
</evidence>
<evidence type="ECO:0000256" key="14">
    <source>
        <dbReference type="SAM" id="Phobius"/>
    </source>
</evidence>
<protein>
    <recommendedName>
        <fullName evidence="17">Envelope glycoprotein gp95</fullName>
    </recommendedName>
</protein>
<organism evidence="15 16">
    <name type="scientific">Corvus brachyrhynchos</name>
    <name type="common">American crow</name>
    <dbReference type="NCBI Taxonomy" id="85066"/>
    <lineage>
        <taxon>Eukaryota</taxon>
        <taxon>Metazoa</taxon>
        <taxon>Chordata</taxon>
        <taxon>Craniata</taxon>
        <taxon>Vertebrata</taxon>
        <taxon>Euteleostomi</taxon>
        <taxon>Archelosauria</taxon>
        <taxon>Archosauria</taxon>
        <taxon>Dinosauria</taxon>
        <taxon>Saurischia</taxon>
        <taxon>Theropoda</taxon>
        <taxon>Coelurosauria</taxon>
        <taxon>Aves</taxon>
        <taxon>Neognathae</taxon>
        <taxon>Neoaves</taxon>
        <taxon>Telluraves</taxon>
        <taxon>Australaves</taxon>
        <taxon>Passeriformes</taxon>
        <taxon>Corvoidea</taxon>
        <taxon>Corvidae</taxon>
        <taxon>Corvus</taxon>
    </lineage>
</organism>
<feature type="non-terminal residue" evidence="15">
    <location>
        <position position="1"/>
    </location>
</feature>
<proteinExistence type="predicted"/>